<dbReference type="NCBIfam" id="TIGR03696">
    <property type="entry name" value="Rhs_assc_core"/>
    <property type="match status" value="1"/>
</dbReference>
<accession>A0A5E7EUE3</accession>
<evidence type="ECO:0000256" key="1">
    <source>
        <dbReference type="SAM" id="MobiDB-lite"/>
    </source>
</evidence>
<evidence type="ECO:0008006" key="4">
    <source>
        <dbReference type="Google" id="ProtNLM"/>
    </source>
</evidence>
<dbReference type="InterPro" id="IPR022385">
    <property type="entry name" value="Rhs_assc_core"/>
</dbReference>
<dbReference type="Proteomes" id="UP000379480">
    <property type="component" value="Unassembled WGS sequence"/>
</dbReference>
<dbReference type="AlphaFoldDB" id="A0A5E7EUE3"/>
<feature type="region of interest" description="Disordered" evidence="1">
    <location>
        <begin position="256"/>
        <end position="321"/>
    </location>
</feature>
<dbReference type="SUPFAM" id="SSF56399">
    <property type="entry name" value="ADP-ribosylation"/>
    <property type="match status" value="1"/>
</dbReference>
<proteinExistence type="predicted"/>
<name>A0A5E7EUE3_PSEFL</name>
<feature type="compositionally biased region" description="Polar residues" evidence="1">
    <location>
        <begin position="287"/>
        <end position="298"/>
    </location>
</feature>
<feature type="region of interest" description="Disordered" evidence="1">
    <location>
        <begin position="182"/>
        <end position="228"/>
    </location>
</feature>
<protein>
    <recommendedName>
        <fullName evidence="4">RHS repeat-associated core domain-containing protein</fullName>
    </recommendedName>
</protein>
<dbReference type="RefSeq" id="WP_150806196.1">
    <property type="nucleotide sequence ID" value="NZ_CABVHY010000029.1"/>
</dbReference>
<sequence>MAHSIADDHVNPTPQRTVLLATDSKSSVLAEVSADKTNHVTYSVYGHQSAQQEVMTRLGFNGELREMQTRWYLLGDGYRAYNPRLMRFHSPDSWSPFGKGGLNPYMYCGGEPVMNKDPTGHGFFSIFRTGFNNLTDRMNTLVSTYQAQRAVGQNPVSALSSSVNGGMPNMLGALNPNGVSKLGAAPTNSLPTAKTGGLHHNVGGVPSSTPDRGTGASNPDSSGGPSMWDRLAARAQSTQVAVVKPNYGSSKQVAVVKPNQSTPPPAPASGSSSAPANRPVANVQPYRPTNDSASNSTWSGESGPSDWSSSSSNSSIRGSRR</sequence>
<reference evidence="2 3" key="1">
    <citation type="submission" date="2019-09" db="EMBL/GenBank/DDBJ databases">
        <authorList>
            <person name="Chandra G."/>
            <person name="Truman W A."/>
        </authorList>
    </citation>
    <scope>NUCLEOTIDE SEQUENCE [LARGE SCALE GENOMIC DNA]</scope>
    <source>
        <strain evidence="2">PS723</strain>
    </source>
</reference>
<gene>
    <name evidence="2" type="ORF">PS723_04901</name>
</gene>
<dbReference type="Gene3D" id="2.180.10.10">
    <property type="entry name" value="RHS repeat-associated core"/>
    <property type="match status" value="1"/>
</dbReference>
<organism evidence="2 3">
    <name type="scientific">Pseudomonas fluorescens</name>
    <dbReference type="NCBI Taxonomy" id="294"/>
    <lineage>
        <taxon>Bacteria</taxon>
        <taxon>Pseudomonadati</taxon>
        <taxon>Pseudomonadota</taxon>
        <taxon>Gammaproteobacteria</taxon>
        <taxon>Pseudomonadales</taxon>
        <taxon>Pseudomonadaceae</taxon>
        <taxon>Pseudomonas</taxon>
    </lineage>
</organism>
<dbReference type="EMBL" id="CABVHY010000029">
    <property type="protein sequence ID" value="VVO29887.1"/>
    <property type="molecule type" value="Genomic_DNA"/>
</dbReference>
<feature type="compositionally biased region" description="Polar residues" evidence="1">
    <location>
        <begin position="206"/>
        <end position="224"/>
    </location>
</feature>
<dbReference type="OrthoDB" id="6880680at2"/>
<feature type="compositionally biased region" description="Low complexity" evidence="1">
    <location>
        <begin position="299"/>
        <end position="321"/>
    </location>
</feature>
<evidence type="ECO:0000313" key="3">
    <source>
        <dbReference type="Proteomes" id="UP000379480"/>
    </source>
</evidence>
<evidence type="ECO:0000313" key="2">
    <source>
        <dbReference type="EMBL" id="VVO29887.1"/>
    </source>
</evidence>